<keyword evidence="1" id="KW-0472">Membrane</keyword>
<keyword evidence="1" id="KW-0812">Transmembrane</keyword>
<feature type="transmembrane region" description="Helical" evidence="1">
    <location>
        <begin position="156"/>
        <end position="181"/>
    </location>
</feature>
<name>A0A229RVW2_AMYAL</name>
<keyword evidence="1" id="KW-1133">Transmembrane helix</keyword>
<gene>
    <name evidence="2" type="ORF">CFP75_16550</name>
</gene>
<reference evidence="2 3" key="1">
    <citation type="submission" date="2017-07" db="EMBL/GenBank/DDBJ databases">
        <title>Amycolatopsis alba DSM 44262 Genome sequencing and assembly.</title>
        <authorList>
            <person name="Kaur N."/>
            <person name="Mayilraj S."/>
        </authorList>
    </citation>
    <scope>NUCLEOTIDE SEQUENCE [LARGE SCALE GENOMIC DNA]</scope>
    <source>
        <strain evidence="2 3">DSM 44262</strain>
    </source>
</reference>
<feature type="transmembrane region" description="Helical" evidence="1">
    <location>
        <begin position="237"/>
        <end position="258"/>
    </location>
</feature>
<evidence type="ECO:0000313" key="2">
    <source>
        <dbReference type="EMBL" id="OXM50494.1"/>
    </source>
</evidence>
<evidence type="ECO:0000256" key="1">
    <source>
        <dbReference type="SAM" id="Phobius"/>
    </source>
</evidence>
<organism evidence="2 3">
    <name type="scientific">Amycolatopsis alba DSM 44262</name>
    <dbReference type="NCBI Taxonomy" id="1125972"/>
    <lineage>
        <taxon>Bacteria</taxon>
        <taxon>Bacillati</taxon>
        <taxon>Actinomycetota</taxon>
        <taxon>Actinomycetes</taxon>
        <taxon>Pseudonocardiales</taxon>
        <taxon>Pseudonocardiaceae</taxon>
        <taxon>Amycolatopsis</taxon>
    </lineage>
</organism>
<evidence type="ECO:0000313" key="3">
    <source>
        <dbReference type="Proteomes" id="UP000215563"/>
    </source>
</evidence>
<accession>A0A229RVW2</accession>
<feature type="transmembrane region" description="Helical" evidence="1">
    <location>
        <begin position="27"/>
        <end position="48"/>
    </location>
</feature>
<dbReference type="AlphaFoldDB" id="A0A229RVW2"/>
<keyword evidence="3" id="KW-1185">Reference proteome</keyword>
<dbReference type="EMBL" id="NMQU01000041">
    <property type="protein sequence ID" value="OXM50494.1"/>
    <property type="molecule type" value="Genomic_DNA"/>
</dbReference>
<dbReference type="Proteomes" id="UP000215563">
    <property type="component" value="Unassembled WGS sequence"/>
</dbReference>
<feature type="transmembrane region" description="Helical" evidence="1">
    <location>
        <begin position="68"/>
        <end position="87"/>
    </location>
</feature>
<dbReference type="RefSeq" id="WP_020636517.1">
    <property type="nucleotide sequence ID" value="NZ_KB913032.1"/>
</dbReference>
<feature type="transmembrane region" description="Helical" evidence="1">
    <location>
        <begin position="108"/>
        <end position="136"/>
    </location>
</feature>
<protein>
    <submittedName>
        <fullName evidence="2">ABC transporter permease</fullName>
    </submittedName>
</protein>
<dbReference type="PANTHER" id="PTHR37305">
    <property type="entry name" value="INTEGRAL MEMBRANE PROTEIN-RELATED"/>
    <property type="match status" value="1"/>
</dbReference>
<dbReference type="OrthoDB" id="5188656at2"/>
<proteinExistence type="predicted"/>
<comment type="caution">
    <text evidence="2">The sequence shown here is derived from an EMBL/GenBank/DDBJ whole genome shotgun (WGS) entry which is preliminary data.</text>
</comment>
<dbReference type="Pfam" id="PF12730">
    <property type="entry name" value="ABC2_membrane_4"/>
    <property type="match status" value="1"/>
</dbReference>
<sequence>MSADVPVILKDAIAAEFLKLRTVRATYLVLAGALCAVALGSLVVLVVSGSYDVASEADKSSFEPADPTVVVMPFVAFFVGCLGGLAVTTEYGTRSVIGSLIAVPRRGVLVAAKAIVVTAVTLVVGVALAFLSFFVANAILGDRPRPFNPWTSVGDAIPSVVATGVAVVVAALIAMGLGLLLRSTSATLVTLGAVLLVIPIFAHFLPSPLGERVASFMPSNLPPQLTGTNDTYVLSPAGAALVMTSYIVLSLTAGVIGFKRRDA</sequence>
<dbReference type="PANTHER" id="PTHR37305:SF1">
    <property type="entry name" value="MEMBRANE PROTEIN"/>
    <property type="match status" value="1"/>
</dbReference>
<feature type="transmembrane region" description="Helical" evidence="1">
    <location>
        <begin position="188"/>
        <end position="205"/>
    </location>
</feature>